<name>A0A7J6SBQ4_PEROL</name>
<gene>
    <name evidence="2" type="ORF">FOZ63_028511</name>
</gene>
<evidence type="ECO:0000313" key="3">
    <source>
        <dbReference type="Proteomes" id="UP000553632"/>
    </source>
</evidence>
<feature type="region of interest" description="Disordered" evidence="1">
    <location>
        <begin position="1"/>
        <end position="45"/>
    </location>
</feature>
<reference evidence="2 3" key="1">
    <citation type="submission" date="2020-04" db="EMBL/GenBank/DDBJ databases">
        <title>Perkinsus olseni comparative genomics.</title>
        <authorList>
            <person name="Bogema D.R."/>
        </authorList>
    </citation>
    <scope>NUCLEOTIDE SEQUENCE [LARGE SCALE GENOMIC DNA]</scope>
    <source>
        <strain evidence="2 3">ATCC PRA-207</strain>
    </source>
</reference>
<comment type="caution">
    <text evidence="2">The sequence shown here is derived from an EMBL/GenBank/DDBJ whole genome shotgun (WGS) entry which is preliminary data.</text>
</comment>
<proteinExistence type="predicted"/>
<evidence type="ECO:0000313" key="2">
    <source>
        <dbReference type="EMBL" id="KAF4730368.1"/>
    </source>
</evidence>
<protein>
    <submittedName>
        <fullName evidence="2">Uncharacterized protein</fullName>
    </submittedName>
</protein>
<organism evidence="2 3">
    <name type="scientific">Perkinsus olseni</name>
    <name type="common">Perkinsus atlanticus</name>
    <dbReference type="NCBI Taxonomy" id="32597"/>
    <lineage>
        <taxon>Eukaryota</taxon>
        <taxon>Sar</taxon>
        <taxon>Alveolata</taxon>
        <taxon>Perkinsozoa</taxon>
        <taxon>Perkinsea</taxon>
        <taxon>Perkinsida</taxon>
        <taxon>Perkinsidae</taxon>
        <taxon>Perkinsus</taxon>
    </lineage>
</organism>
<sequence>MTRVTPVPFRLDQSSAPKPLTESLEGKHESLTGPGSGPKRSGCETGYHPSPRSLIPFCNASSISKCALSVGTLRATRIGWCDPPNGENVRVYVYAPLGSRCVKCNAGPGRLTINNASKVKLVFSVPWIYLTQGVTLKCKDCEAFFSSHHINYVRTLHAVDQLQYRYVTSEGCNALDNSILRLLRGGMTSYAANRYVEGEMRQFYLSQRALHESRLREGLERFAPSHGSAPKFPVSMVPKPEFLCRMLLKDFEYSKPYVIREIRSILAAQSLSVDYMRGAVKQLGQYGDPGSQLFTAMTKRSLICSIVVTPDTSESHVEACFDEIGRRHDEAGVARPHTIFVDSRCCSGKELGEGAPTKKGPFGARVVLDNFHVLLRLSRTINSECPRKKAVLRDLSRSLYTPFPADILALNEARAAAGLDPKDEPTRTERGRFVRRRVADPITLENRLMAVVRAHRAVDDEQIAIAQKAGRDISKPLPPTDPAYRVINSTFLSVFRSQLTHVRNCCMSDQPVRGGDHSQPLLPYLPLNRVNYRSSGYYLQQWASLRGTSMVESGHSSIHRLLFGVRGLGRQLFDCRALWWALTWNRRKREKWGLKMPHIGLGPREASLYQELGMADDYPEWQLAPESATEVRFGWDYYNHEITDSLNEAWKTAETASTVDTAADDELSELARFEYERLDFEDEGCQQSDWVATGVDATAQSSTSREAVDEEFSKIEQYLLGSTVEPDWLTAPLPSPPSPRKRRLRFRMMSGEVPVVPDCEYNEAMTEVWEDIWLHMRPRDTVSDLLHRYNVKCHELRRQSPSIPLLAVSLREVKLYIKKKQEQHGHAFSAGCLDSRSCDVIEGLASYLESTNKEVWLESVRYARAFD</sequence>
<dbReference type="EMBL" id="JABANO010019315">
    <property type="protein sequence ID" value="KAF4730368.1"/>
    <property type="molecule type" value="Genomic_DNA"/>
</dbReference>
<dbReference type="AlphaFoldDB" id="A0A7J6SBQ4"/>
<dbReference type="Proteomes" id="UP000553632">
    <property type="component" value="Unassembled WGS sequence"/>
</dbReference>
<keyword evidence="3" id="KW-1185">Reference proteome</keyword>
<accession>A0A7J6SBQ4</accession>
<evidence type="ECO:0000256" key="1">
    <source>
        <dbReference type="SAM" id="MobiDB-lite"/>
    </source>
</evidence>